<feature type="region of interest" description="Disordered" evidence="1">
    <location>
        <begin position="1"/>
        <end position="53"/>
    </location>
</feature>
<accession>A0A067QX47</accession>
<gene>
    <name evidence="2" type="ORF">L798_01027</name>
</gene>
<protein>
    <submittedName>
        <fullName evidence="2">Uncharacterized protein</fullName>
    </submittedName>
</protein>
<evidence type="ECO:0000256" key="1">
    <source>
        <dbReference type="SAM" id="MobiDB-lite"/>
    </source>
</evidence>
<name>A0A067QX47_ZOONE</name>
<dbReference type="AlphaFoldDB" id="A0A067QX47"/>
<keyword evidence="3" id="KW-1185">Reference proteome</keyword>
<organism evidence="2 3">
    <name type="scientific">Zootermopsis nevadensis</name>
    <name type="common">Dampwood termite</name>
    <dbReference type="NCBI Taxonomy" id="136037"/>
    <lineage>
        <taxon>Eukaryota</taxon>
        <taxon>Metazoa</taxon>
        <taxon>Ecdysozoa</taxon>
        <taxon>Arthropoda</taxon>
        <taxon>Hexapoda</taxon>
        <taxon>Insecta</taxon>
        <taxon>Pterygota</taxon>
        <taxon>Neoptera</taxon>
        <taxon>Polyneoptera</taxon>
        <taxon>Dictyoptera</taxon>
        <taxon>Blattodea</taxon>
        <taxon>Blattoidea</taxon>
        <taxon>Termitoidae</taxon>
        <taxon>Termopsidae</taxon>
        <taxon>Zootermopsis</taxon>
    </lineage>
</organism>
<reference evidence="2 3" key="1">
    <citation type="journal article" date="2014" name="Nat. Commun.">
        <title>Molecular traces of alternative social organization in a termite genome.</title>
        <authorList>
            <person name="Terrapon N."/>
            <person name="Li C."/>
            <person name="Robertson H.M."/>
            <person name="Ji L."/>
            <person name="Meng X."/>
            <person name="Booth W."/>
            <person name="Chen Z."/>
            <person name="Childers C.P."/>
            <person name="Glastad K.M."/>
            <person name="Gokhale K."/>
            <person name="Gowin J."/>
            <person name="Gronenberg W."/>
            <person name="Hermansen R.A."/>
            <person name="Hu H."/>
            <person name="Hunt B.G."/>
            <person name="Huylmans A.K."/>
            <person name="Khalil S.M."/>
            <person name="Mitchell R.D."/>
            <person name="Munoz-Torres M.C."/>
            <person name="Mustard J.A."/>
            <person name="Pan H."/>
            <person name="Reese J.T."/>
            <person name="Scharf M.E."/>
            <person name="Sun F."/>
            <person name="Vogel H."/>
            <person name="Xiao J."/>
            <person name="Yang W."/>
            <person name="Yang Z."/>
            <person name="Yang Z."/>
            <person name="Zhou J."/>
            <person name="Zhu J."/>
            <person name="Brent C.S."/>
            <person name="Elsik C.G."/>
            <person name="Goodisman M.A."/>
            <person name="Liberles D.A."/>
            <person name="Roe R.M."/>
            <person name="Vargo E.L."/>
            <person name="Vilcinskas A."/>
            <person name="Wang J."/>
            <person name="Bornberg-Bauer E."/>
            <person name="Korb J."/>
            <person name="Zhang G."/>
            <person name="Liebig J."/>
        </authorList>
    </citation>
    <scope>NUCLEOTIDE SEQUENCE [LARGE SCALE GENOMIC DNA]</scope>
    <source>
        <tissue evidence="2">Whole organism</tissue>
    </source>
</reference>
<dbReference type="EMBL" id="KK853254">
    <property type="protein sequence ID" value="KDR09291.1"/>
    <property type="molecule type" value="Genomic_DNA"/>
</dbReference>
<dbReference type="InParanoid" id="A0A067QX47"/>
<sequence>MLDVSGPSGRRTKTKLTTKTAKDMNQKKQAKRTPRSPLTTDFENSSSEISDTEITSIWQQCQEGAKVSATSPVAGPSGTQNLVVEAEVHCSQGQCAEINRLCYSVL</sequence>
<proteinExistence type="predicted"/>
<dbReference type="Proteomes" id="UP000027135">
    <property type="component" value="Unassembled WGS sequence"/>
</dbReference>
<evidence type="ECO:0000313" key="3">
    <source>
        <dbReference type="Proteomes" id="UP000027135"/>
    </source>
</evidence>
<evidence type="ECO:0000313" key="2">
    <source>
        <dbReference type="EMBL" id="KDR09291.1"/>
    </source>
</evidence>